<feature type="compositionally biased region" description="Basic and acidic residues" evidence="1">
    <location>
        <begin position="92"/>
        <end position="115"/>
    </location>
</feature>
<dbReference type="EMBL" id="KB446535">
    <property type="protein sequence ID" value="EME49969.1"/>
    <property type="molecule type" value="Genomic_DNA"/>
</dbReference>
<protein>
    <submittedName>
        <fullName evidence="2">Uncharacterized protein</fullName>
    </submittedName>
</protein>
<proteinExistence type="predicted"/>
<reference evidence="3" key="1">
    <citation type="journal article" date="2012" name="PLoS Genet.">
        <title>The genomes of the fungal plant pathogens Cladosporium fulvum and Dothistroma septosporum reveal adaptation to different hosts and lifestyles but also signatures of common ancestry.</title>
        <authorList>
            <person name="de Wit P.J.G.M."/>
            <person name="van der Burgt A."/>
            <person name="Oekmen B."/>
            <person name="Stergiopoulos I."/>
            <person name="Abd-Elsalam K.A."/>
            <person name="Aerts A.L."/>
            <person name="Bahkali A.H."/>
            <person name="Beenen H.G."/>
            <person name="Chettri P."/>
            <person name="Cox M.P."/>
            <person name="Datema E."/>
            <person name="de Vries R.P."/>
            <person name="Dhillon B."/>
            <person name="Ganley A.R."/>
            <person name="Griffiths S.A."/>
            <person name="Guo Y."/>
            <person name="Hamelin R.C."/>
            <person name="Henrissat B."/>
            <person name="Kabir M.S."/>
            <person name="Jashni M.K."/>
            <person name="Kema G."/>
            <person name="Klaubauf S."/>
            <person name="Lapidus A."/>
            <person name="Levasseur A."/>
            <person name="Lindquist E."/>
            <person name="Mehrabi R."/>
            <person name="Ohm R.A."/>
            <person name="Owen T.J."/>
            <person name="Salamov A."/>
            <person name="Schwelm A."/>
            <person name="Schijlen E."/>
            <person name="Sun H."/>
            <person name="van den Burg H.A."/>
            <person name="van Ham R.C.H.J."/>
            <person name="Zhang S."/>
            <person name="Goodwin S.B."/>
            <person name="Grigoriev I.V."/>
            <person name="Collemare J."/>
            <person name="Bradshaw R.E."/>
        </authorList>
    </citation>
    <scope>NUCLEOTIDE SEQUENCE [LARGE SCALE GENOMIC DNA]</scope>
    <source>
        <strain evidence="3">NZE10 / CBS 128990</strain>
    </source>
</reference>
<dbReference type="Proteomes" id="UP000016933">
    <property type="component" value="Unassembled WGS sequence"/>
</dbReference>
<name>N1Q534_DOTSN</name>
<evidence type="ECO:0000313" key="2">
    <source>
        <dbReference type="EMBL" id="EME49969.1"/>
    </source>
</evidence>
<dbReference type="AlphaFoldDB" id="N1Q534"/>
<gene>
    <name evidence="2" type="ORF">DOTSEDRAFT_20366</name>
</gene>
<dbReference type="HOGENOM" id="CLU_792326_0_0_1"/>
<sequence length="350" mass="38758">MAAHVRSNADDVSFRGHLVNHEPTVEIEGSVDLDGDWILRRYKNGATEQVLFLERKIFGPNVMQGAFNDERESVRERPQPASRSGPKGSRHGYIDGSEKNVTDQEESFERRDPKKPGTRGNSFAAVDETKSERRALQSTRPQIPESPNQEESAPTQNGVAAKCSKRRASADTQEVQARQKKLKAANIDKPTKGQKQHAKNRRLEEEGEQEQATIPDVAEAPVDTGGDEATGQQLENIGEKAEDVPVLTTSTNSENHRAVWKKKPKELPKDDDAMEDIEVSESVESAKEKPTAKTNKAAGRTTKKAHAEEDEQTRSSSEDDGEDITVPIKSETEPGDNIVVKHPSREVKKQ</sequence>
<keyword evidence="3" id="KW-1185">Reference proteome</keyword>
<feature type="region of interest" description="Disordered" evidence="1">
    <location>
        <begin position="68"/>
        <end position="350"/>
    </location>
</feature>
<accession>N1Q534</accession>
<organism evidence="2 3">
    <name type="scientific">Dothistroma septosporum (strain NZE10 / CBS 128990)</name>
    <name type="common">Red band needle blight fungus</name>
    <name type="synonym">Mycosphaerella pini</name>
    <dbReference type="NCBI Taxonomy" id="675120"/>
    <lineage>
        <taxon>Eukaryota</taxon>
        <taxon>Fungi</taxon>
        <taxon>Dikarya</taxon>
        <taxon>Ascomycota</taxon>
        <taxon>Pezizomycotina</taxon>
        <taxon>Dothideomycetes</taxon>
        <taxon>Dothideomycetidae</taxon>
        <taxon>Mycosphaerellales</taxon>
        <taxon>Mycosphaerellaceae</taxon>
        <taxon>Dothistroma</taxon>
    </lineage>
</organism>
<feature type="compositionally biased region" description="Basic and acidic residues" evidence="1">
    <location>
        <begin position="68"/>
        <end position="78"/>
    </location>
</feature>
<evidence type="ECO:0000313" key="3">
    <source>
        <dbReference type="Proteomes" id="UP000016933"/>
    </source>
</evidence>
<feature type="compositionally biased region" description="Polar residues" evidence="1">
    <location>
        <begin position="136"/>
        <end position="158"/>
    </location>
</feature>
<reference evidence="2 3" key="2">
    <citation type="journal article" date="2012" name="PLoS Pathog.">
        <title>Diverse lifestyles and strategies of plant pathogenesis encoded in the genomes of eighteen Dothideomycetes fungi.</title>
        <authorList>
            <person name="Ohm R.A."/>
            <person name="Feau N."/>
            <person name="Henrissat B."/>
            <person name="Schoch C.L."/>
            <person name="Horwitz B.A."/>
            <person name="Barry K.W."/>
            <person name="Condon B.J."/>
            <person name="Copeland A.C."/>
            <person name="Dhillon B."/>
            <person name="Glaser F."/>
            <person name="Hesse C.N."/>
            <person name="Kosti I."/>
            <person name="LaButti K."/>
            <person name="Lindquist E.A."/>
            <person name="Lucas S."/>
            <person name="Salamov A.A."/>
            <person name="Bradshaw R.E."/>
            <person name="Ciuffetti L."/>
            <person name="Hamelin R.C."/>
            <person name="Kema G.H.J."/>
            <person name="Lawrence C."/>
            <person name="Scott J.A."/>
            <person name="Spatafora J.W."/>
            <person name="Turgeon B.G."/>
            <person name="de Wit P.J.G.M."/>
            <person name="Zhong S."/>
            <person name="Goodwin S.B."/>
            <person name="Grigoriev I.V."/>
        </authorList>
    </citation>
    <scope>NUCLEOTIDE SEQUENCE [LARGE SCALE GENOMIC DNA]</scope>
    <source>
        <strain evidence="3">NZE10 / CBS 128990</strain>
    </source>
</reference>
<feature type="compositionally biased region" description="Acidic residues" evidence="1">
    <location>
        <begin position="272"/>
        <end position="281"/>
    </location>
</feature>
<evidence type="ECO:0000256" key="1">
    <source>
        <dbReference type="SAM" id="MobiDB-lite"/>
    </source>
</evidence>